<dbReference type="OrthoDB" id="1452709at2"/>
<proteinExistence type="predicted"/>
<dbReference type="AlphaFoldDB" id="A0A2S1LM20"/>
<gene>
    <name evidence="1" type="ORF">FK004_05705</name>
</gene>
<reference evidence="1 2" key="1">
    <citation type="submission" date="2017-04" db="EMBL/GenBank/DDBJ databases">
        <title>Complete genome sequence of Flavobacterium kingsejong AJ004.</title>
        <authorList>
            <person name="Lee P.C."/>
        </authorList>
    </citation>
    <scope>NUCLEOTIDE SEQUENCE [LARGE SCALE GENOMIC DNA]</scope>
    <source>
        <strain evidence="1 2">AJ004</strain>
    </source>
</reference>
<organism evidence="1 2">
    <name type="scientific">Flavobacterium kingsejongi</name>
    <dbReference type="NCBI Taxonomy" id="1678728"/>
    <lineage>
        <taxon>Bacteria</taxon>
        <taxon>Pseudomonadati</taxon>
        <taxon>Bacteroidota</taxon>
        <taxon>Flavobacteriia</taxon>
        <taxon>Flavobacteriales</taxon>
        <taxon>Flavobacteriaceae</taxon>
        <taxon>Flavobacterium</taxon>
    </lineage>
</organism>
<dbReference type="EMBL" id="CP020919">
    <property type="protein sequence ID" value="AWG24759.1"/>
    <property type="molecule type" value="Genomic_DNA"/>
</dbReference>
<dbReference type="KEGG" id="fki:FK004_05705"/>
<keyword evidence="2" id="KW-1185">Reference proteome</keyword>
<evidence type="ECO:0000313" key="1">
    <source>
        <dbReference type="EMBL" id="AWG24759.1"/>
    </source>
</evidence>
<name>A0A2S1LM20_9FLAO</name>
<dbReference type="Proteomes" id="UP000244677">
    <property type="component" value="Chromosome"/>
</dbReference>
<dbReference type="RefSeq" id="WP_108736389.1">
    <property type="nucleotide sequence ID" value="NZ_CP020919.1"/>
</dbReference>
<accession>A0A2S1LM20</accession>
<protein>
    <submittedName>
        <fullName evidence="1">Uncharacterized protein</fullName>
    </submittedName>
</protein>
<sequence>MRIEIDFDKSNRSPNTMALSRFLNDHLIGIDHGITFQAIFITLIEHPKKAQKFKKRFLYHKYADITVPYTPTDPDYNKLNTFNFQTIFEIVLESLDRVDGIEVPNRDFKIALLKKDLEALRPLLPQTEAELKQYSTNTEALDAQIHLKWMECQIEQRRNHKKELKKKVKEFRRYDLKESPAALPYLNMMIDLLHRNLKQHPLYTPLYSHIYFSIAETLEQAKIQFPLENWYEYAYVAWDYTHFETLSPTARLHYTIQQLSGSLRELGTIDHVDHTALEELLTAVQQDADPFLDPENMASLEEELDFYLGKKRS</sequence>
<evidence type="ECO:0000313" key="2">
    <source>
        <dbReference type="Proteomes" id="UP000244677"/>
    </source>
</evidence>